<keyword evidence="2" id="KW-1185">Reference proteome</keyword>
<dbReference type="EMBL" id="MU006742">
    <property type="protein sequence ID" value="KAF2622748.1"/>
    <property type="molecule type" value="Genomic_DNA"/>
</dbReference>
<proteinExistence type="predicted"/>
<evidence type="ECO:0000313" key="2">
    <source>
        <dbReference type="Proteomes" id="UP000799754"/>
    </source>
</evidence>
<reference evidence="1" key="1">
    <citation type="journal article" date="2020" name="Stud. Mycol.">
        <title>101 Dothideomycetes genomes: a test case for predicting lifestyles and emergence of pathogens.</title>
        <authorList>
            <person name="Haridas S."/>
            <person name="Albert R."/>
            <person name="Binder M."/>
            <person name="Bloem J."/>
            <person name="Labutti K."/>
            <person name="Salamov A."/>
            <person name="Andreopoulos B."/>
            <person name="Baker S."/>
            <person name="Barry K."/>
            <person name="Bills G."/>
            <person name="Bluhm B."/>
            <person name="Cannon C."/>
            <person name="Castanera R."/>
            <person name="Culley D."/>
            <person name="Daum C."/>
            <person name="Ezra D."/>
            <person name="Gonzalez J."/>
            <person name="Henrissat B."/>
            <person name="Kuo A."/>
            <person name="Liang C."/>
            <person name="Lipzen A."/>
            <person name="Lutzoni F."/>
            <person name="Magnuson J."/>
            <person name="Mondo S."/>
            <person name="Nolan M."/>
            <person name="Ohm R."/>
            <person name="Pangilinan J."/>
            <person name="Park H.-J."/>
            <person name="Ramirez L."/>
            <person name="Alfaro M."/>
            <person name="Sun H."/>
            <person name="Tritt A."/>
            <person name="Yoshinaga Y."/>
            <person name="Zwiers L.-H."/>
            <person name="Turgeon B."/>
            <person name="Goodwin S."/>
            <person name="Spatafora J."/>
            <person name="Crous P."/>
            <person name="Grigoriev I."/>
        </authorList>
    </citation>
    <scope>NUCLEOTIDE SEQUENCE</scope>
    <source>
        <strain evidence="1">CBS 525.71</strain>
    </source>
</reference>
<protein>
    <submittedName>
        <fullName evidence="1">Uncharacterized protein</fullName>
    </submittedName>
</protein>
<comment type="caution">
    <text evidence="1">The sequence shown here is derived from an EMBL/GenBank/DDBJ whole genome shotgun (WGS) entry which is preliminary data.</text>
</comment>
<gene>
    <name evidence="1" type="ORF">BU25DRAFT_205072</name>
</gene>
<name>A0ACB6RNP7_9PLEO</name>
<evidence type="ECO:0000313" key="1">
    <source>
        <dbReference type="EMBL" id="KAF2622748.1"/>
    </source>
</evidence>
<sequence>MTQASGPYDGRKARRKRCDRCVERRIKCIGGFPCLNCSKTNRTCHITTKRKTSAPIFLHATQATYTNTAHSHVNKTTVSLIPRAPSIKSDIYLTHFFISFLHQNSFTGIAPRFETSLCSLVHHAPELRDAINAISALHITQHSQLASTRDENLAALQAYSRSVHCVQAKIASKSFLCDPSALWTTLLLGVFELMRDSTGTNWLAHFLHGTSTILRMQGPNMLILPNKDTEQRQMFFFGARIFEIVRALIFTEPTFLAEPEWKLATKLYWIQHMGAWTPKEALFDILPQFVDLGTRTLHFVTNAQNMPQQVQHYSATSLAQEGLVLQSTLLHWHSDFTSWASLSVDGNKLDVEISIARVYYHTISVYLDGIFSYHVPFTSASAPPSPTLSSTVVGGHVRQILMTSGSLLDQGSAGILLFFPLRVAGARARDRSTRFEILQLLETITLRGFSVAQSFVNDLNELWARQ</sequence>
<accession>A0ACB6RNP7</accession>
<dbReference type="Proteomes" id="UP000799754">
    <property type="component" value="Unassembled WGS sequence"/>
</dbReference>
<organism evidence="1 2">
    <name type="scientific">Macroventuria anomochaeta</name>
    <dbReference type="NCBI Taxonomy" id="301207"/>
    <lineage>
        <taxon>Eukaryota</taxon>
        <taxon>Fungi</taxon>
        <taxon>Dikarya</taxon>
        <taxon>Ascomycota</taxon>
        <taxon>Pezizomycotina</taxon>
        <taxon>Dothideomycetes</taxon>
        <taxon>Pleosporomycetidae</taxon>
        <taxon>Pleosporales</taxon>
        <taxon>Pleosporineae</taxon>
        <taxon>Didymellaceae</taxon>
        <taxon>Macroventuria</taxon>
    </lineage>
</organism>